<sequence length="279" mass="31690">MMALHFGVFLLGICLLIQLTCMGVAAEKAATRGKNSKTNTHEDATTPSPEWLAYQRERFSNAKDVETLKKMLDPASQLLKNKEQIIMPTKTIDEDSRLQEAVSSQDQKTTENTKLQIEGKEAKPEDNISDEEKGNEDEVVRSKEDKTTVLMHVIKGLQSPSLQGFLSFLSTVKRSWVRQSRLTIEQKLSKLKKLKHRMMLVIEDGFNTIWTPKVHMRRKRGILEESNLNFPPETALITINFLTFAVFLIKLVMQVVHIVKSKHYTLSGFDFTKAGTVAL</sequence>
<feature type="region of interest" description="Disordered" evidence="1">
    <location>
        <begin position="96"/>
        <end position="142"/>
    </location>
</feature>
<keyword evidence="2" id="KW-0472">Membrane</keyword>
<comment type="caution">
    <text evidence="4">The sequence shown here is derived from an EMBL/GenBank/DDBJ whole genome shotgun (WGS) entry which is preliminary data.</text>
</comment>
<proteinExistence type="predicted"/>
<evidence type="ECO:0000256" key="1">
    <source>
        <dbReference type="SAM" id="MobiDB-lite"/>
    </source>
</evidence>
<keyword evidence="2" id="KW-1133">Transmembrane helix</keyword>
<feature type="chain" id="PRO_5032326297" evidence="3">
    <location>
        <begin position="27"/>
        <end position="279"/>
    </location>
</feature>
<dbReference type="Proteomes" id="UP000606786">
    <property type="component" value="Unassembled WGS sequence"/>
</dbReference>
<feature type="signal peptide" evidence="3">
    <location>
        <begin position="1"/>
        <end position="26"/>
    </location>
</feature>
<dbReference type="EMBL" id="CAJHJT010000001">
    <property type="protein sequence ID" value="CAD6993051.1"/>
    <property type="molecule type" value="Genomic_DNA"/>
</dbReference>
<accession>A0A811U337</accession>
<feature type="transmembrane region" description="Helical" evidence="2">
    <location>
        <begin position="235"/>
        <end position="253"/>
    </location>
</feature>
<name>A0A811U337_CERCA</name>
<evidence type="ECO:0000313" key="5">
    <source>
        <dbReference type="Proteomes" id="UP000606786"/>
    </source>
</evidence>
<reference evidence="4" key="1">
    <citation type="submission" date="2020-11" db="EMBL/GenBank/DDBJ databases">
        <authorList>
            <person name="Whitehead M."/>
        </authorList>
    </citation>
    <scope>NUCLEOTIDE SEQUENCE</scope>
    <source>
        <strain evidence="4">EGII</strain>
    </source>
</reference>
<organism evidence="4 5">
    <name type="scientific">Ceratitis capitata</name>
    <name type="common">Mediterranean fruit fly</name>
    <name type="synonym">Tephritis capitata</name>
    <dbReference type="NCBI Taxonomy" id="7213"/>
    <lineage>
        <taxon>Eukaryota</taxon>
        <taxon>Metazoa</taxon>
        <taxon>Ecdysozoa</taxon>
        <taxon>Arthropoda</taxon>
        <taxon>Hexapoda</taxon>
        <taxon>Insecta</taxon>
        <taxon>Pterygota</taxon>
        <taxon>Neoptera</taxon>
        <taxon>Endopterygota</taxon>
        <taxon>Diptera</taxon>
        <taxon>Brachycera</taxon>
        <taxon>Muscomorpha</taxon>
        <taxon>Tephritoidea</taxon>
        <taxon>Tephritidae</taxon>
        <taxon>Ceratitis</taxon>
        <taxon>Ceratitis</taxon>
    </lineage>
</organism>
<evidence type="ECO:0000313" key="4">
    <source>
        <dbReference type="EMBL" id="CAD6993051.1"/>
    </source>
</evidence>
<keyword evidence="3" id="KW-0732">Signal</keyword>
<protein>
    <submittedName>
        <fullName evidence="4">(Mediterranean fruit fly) hypothetical protein</fullName>
    </submittedName>
</protein>
<feature type="compositionally biased region" description="Polar residues" evidence="1">
    <location>
        <begin position="101"/>
        <end position="115"/>
    </location>
</feature>
<keyword evidence="5" id="KW-1185">Reference proteome</keyword>
<evidence type="ECO:0000256" key="3">
    <source>
        <dbReference type="SAM" id="SignalP"/>
    </source>
</evidence>
<evidence type="ECO:0000256" key="2">
    <source>
        <dbReference type="SAM" id="Phobius"/>
    </source>
</evidence>
<gene>
    <name evidence="4" type="ORF">CCAP1982_LOCUS1883</name>
</gene>
<keyword evidence="2" id="KW-0812">Transmembrane</keyword>
<dbReference type="OrthoDB" id="7675048at2759"/>
<dbReference type="AlphaFoldDB" id="A0A811U337"/>
<feature type="compositionally biased region" description="Basic and acidic residues" evidence="1">
    <location>
        <begin position="117"/>
        <end position="142"/>
    </location>
</feature>